<feature type="transmembrane region" description="Helical" evidence="4">
    <location>
        <begin position="324"/>
        <end position="344"/>
    </location>
</feature>
<sequence>MPIIVLAQFAGTSLWFAGNAILPQIQESWGLPPNSIALVTSSVMLGFISGTLLFALSSLADRFSASKVFFICALLGAALNGAVLFTGQSFELLLLFRFLTGITLAGIYPVGMKIASDWFEGRLGKALGYLVGALVMGSAFPHLLNHLGGGYDWQPVMIGTSTLAVFGGTLIFFFVGDGPSRVKSNGFSMKQALHVFKKKEFRHAAFGYFGHMWELYTFWAFLPLVLGHYSEALPSSLWTFVVMAMGAIGCVTGGYWSVKKGSARVAYAFLMTSGALCLISPLLFSLPQWLYLIALCLWGYAVIGDSAQFSALNAQKAPTELKGTALTLAVSIGFFLTIPSIQMLQFLSTFLPVEWLLFTLFIGPLFGLIYTRRLFKTP</sequence>
<evidence type="ECO:0000256" key="4">
    <source>
        <dbReference type="SAM" id="Phobius"/>
    </source>
</evidence>
<evidence type="ECO:0000256" key="1">
    <source>
        <dbReference type="ARBA" id="ARBA00022692"/>
    </source>
</evidence>
<feature type="transmembrane region" description="Helical" evidence="4">
    <location>
        <begin position="350"/>
        <end position="370"/>
    </location>
</feature>
<feature type="transmembrane region" description="Helical" evidence="4">
    <location>
        <begin position="68"/>
        <end position="86"/>
    </location>
</feature>
<dbReference type="InterPro" id="IPR011701">
    <property type="entry name" value="MFS"/>
</dbReference>
<evidence type="ECO:0000313" key="7">
    <source>
        <dbReference type="Proteomes" id="UP000658258"/>
    </source>
</evidence>
<dbReference type="Pfam" id="PF07690">
    <property type="entry name" value="MFS_1"/>
    <property type="match status" value="1"/>
</dbReference>
<dbReference type="Gene3D" id="1.20.1250.20">
    <property type="entry name" value="MFS general substrate transporter like domains"/>
    <property type="match status" value="1"/>
</dbReference>
<feature type="transmembrane region" description="Helical" evidence="4">
    <location>
        <begin position="290"/>
        <end position="312"/>
    </location>
</feature>
<evidence type="ECO:0000313" key="6">
    <source>
        <dbReference type="EMBL" id="GHE71859.1"/>
    </source>
</evidence>
<accession>A0ABQ3I7R6</accession>
<dbReference type="InterPro" id="IPR020846">
    <property type="entry name" value="MFS_dom"/>
</dbReference>
<feature type="transmembrane region" description="Helical" evidence="4">
    <location>
        <begin position="156"/>
        <end position="175"/>
    </location>
</feature>
<evidence type="ECO:0000256" key="2">
    <source>
        <dbReference type="ARBA" id="ARBA00022989"/>
    </source>
</evidence>
<evidence type="ECO:0000259" key="5">
    <source>
        <dbReference type="PROSITE" id="PS50850"/>
    </source>
</evidence>
<keyword evidence="7" id="KW-1185">Reference proteome</keyword>
<protein>
    <submittedName>
        <fullName evidence="6">Membrane protein</fullName>
    </submittedName>
</protein>
<dbReference type="PANTHER" id="PTHR23521:SF3">
    <property type="entry name" value="MFS TRANSPORTER"/>
    <property type="match status" value="1"/>
</dbReference>
<reference evidence="7" key="1">
    <citation type="journal article" date="2019" name="Int. J. Syst. Evol. Microbiol.">
        <title>The Global Catalogue of Microorganisms (GCM) 10K type strain sequencing project: providing services to taxonomists for standard genome sequencing and annotation.</title>
        <authorList>
            <consortium name="The Broad Institute Genomics Platform"/>
            <consortium name="The Broad Institute Genome Sequencing Center for Infectious Disease"/>
            <person name="Wu L."/>
            <person name="Ma J."/>
        </authorList>
    </citation>
    <scope>NUCLEOTIDE SEQUENCE [LARGE SCALE GENOMIC DNA]</scope>
    <source>
        <strain evidence="7">CGMCC 1.15111</strain>
    </source>
</reference>
<keyword evidence="3 4" id="KW-0472">Membrane</keyword>
<feature type="transmembrane region" description="Helical" evidence="4">
    <location>
        <begin position="237"/>
        <end position="258"/>
    </location>
</feature>
<dbReference type="Proteomes" id="UP000658258">
    <property type="component" value="Unassembled WGS sequence"/>
</dbReference>
<dbReference type="InterPro" id="IPR036259">
    <property type="entry name" value="MFS_trans_sf"/>
</dbReference>
<feature type="transmembrane region" description="Helical" evidence="4">
    <location>
        <begin position="265"/>
        <end position="284"/>
    </location>
</feature>
<dbReference type="EMBL" id="BNAG01000004">
    <property type="protein sequence ID" value="GHE71859.1"/>
    <property type="molecule type" value="Genomic_DNA"/>
</dbReference>
<comment type="caution">
    <text evidence="6">The sequence shown here is derived from an EMBL/GenBank/DDBJ whole genome shotgun (WGS) entry which is preliminary data.</text>
</comment>
<feature type="domain" description="Major facilitator superfamily (MFS) profile" evidence="5">
    <location>
        <begin position="1"/>
        <end position="378"/>
    </location>
</feature>
<name>A0ABQ3I7R6_9BACT</name>
<dbReference type="SUPFAM" id="SSF103473">
    <property type="entry name" value="MFS general substrate transporter"/>
    <property type="match status" value="1"/>
</dbReference>
<feature type="transmembrane region" description="Helical" evidence="4">
    <location>
        <begin position="92"/>
        <end position="111"/>
    </location>
</feature>
<keyword evidence="2 4" id="KW-1133">Transmembrane helix</keyword>
<organism evidence="6 7">
    <name type="scientific">Roseivirga thermotolerans</name>
    <dbReference type="NCBI Taxonomy" id="1758176"/>
    <lineage>
        <taxon>Bacteria</taxon>
        <taxon>Pseudomonadati</taxon>
        <taxon>Bacteroidota</taxon>
        <taxon>Cytophagia</taxon>
        <taxon>Cytophagales</taxon>
        <taxon>Roseivirgaceae</taxon>
        <taxon>Roseivirga</taxon>
    </lineage>
</organism>
<dbReference type="PANTHER" id="PTHR23521">
    <property type="entry name" value="TRANSPORTER MFS SUPERFAMILY"/>
    <property type="match status" value="1"/>
</dbReference>
<evidence type="ECO:0000256" key="3">
    <source>
        <dbReference type="ARBA" id="ARBA00023136"/>
    </source>
</evidence>
<proteinExistence type="predicted"/>
<gene>
    <name evidence="6" type="ORF">GCM10011340_29980</name>
</gene>
<keyword evidence="1 4" id="KW-0812">Transmembrane</keyword>
<feature type="transmembrane region" description="Helical" evidence="4">
    <location>
        <begin position="205"/>
        <end position="225"/>
    </location>
</feature>
<dbReference type="PROSITE" id="PS50850">
    <property type="entry name" value="MFS"/>
    <property type="match status" value="1"/>
</dbReference>
<feature type="transmembrane region" description="Helical" evidence="4">
    <location>
        <begin position="36"/>
        <end position="56"/>
    </location>
</feature>
<feature type="transmembrane region" description="Helical" evidence="4">
    <location>
        <begin position="123"/>
        <end position="144"/>
    </location>
</feature>